<reference evidence="15" key="1">
    <citation type="journal article" date="2020" name="mSystems">
        <title>Genome- and Community-Level Interaction Insights into Carbon Utilization and Element Cycling Functions of Hydrothermarchaeota in Hydrothermal Sediment.</title>
        <authorList>
            <person name="Zhou Z."/>
            <person name="Liu Y."/>
            <person name="Xu W."/>
            <person name="Pan J."/>
            <person name="Luo Z.H."/>
            <person name="Li M."/>
        </authorList>
    </citation>
    <scope>NUCLEOTIDE SEQUENCE [LARGE SCALE GENOMIC DNA]</scope>
    <source>
        <strain evidence="15">SpSt-732</strain>
    </source>
</reference>
<protein>
    <recommendedName>
        <fullName evidence="5">2-oxoacid oxidoreductase (ferredoxin)</fullName>
        <ecNumber evidence="5">1.2.7.11</ecNumber>
    </recommendedName>
</protein>
<keyword evidence="7" id="KW-0460">Magnesium</keyword>
<dbReference type="PANTHER" id="PTHR48084">
    <property type="entry name" value="2-OXOGLUTARATE OXIDOREDUCTASE SUBUNIT KORB-RELATED"/>
    <property type="match status" value="1"/>
</dbReference>
<evidence type="ECO:0000256" key="9">
    <source>
        <dbReference type="ARBA" id="ARBA00023004"/>
    </source>
</evidence>
<comment type="caution">
    <text evidence="15">The sequence shown here is derived from an EMBL/GenBank/DDBJ whole genome shotgun (WGS) entry which is preliminary data.</text>
</comment>
<evidence type="ECO:0000256" key="10">
    <source>
        <dbReference type="ARBA" id="ARBA00023014"/>
    </source>
</evidence>
<dbReference type="GO" id="GO:0051536">
    <property type="term" value="F:iron-sulfur cluster binding"/>
    <property type="evidence" value="ECO:0007669"/>
    <property type="project" value="UniProtKB-KW"/>
</dbReference>
<comment type="catalytic activity">
    <reaction evidence="12">
        <text>a 2-oxocarboxylate + 2 oxidized [2Fe-2S]-[ferredoxin] + CoA = an acyl-CoA + 2 reduced [2Fe-2S]-[ferredoxin] + CO2 + H(+)</text>
        <dbReference type="Rhea" id="RHEA:42316"/>
        <dbReference type="Rhea" id="RHEA-COMP:10000"/>
        <dbReference type="Rhea" id="RHEA-COMP:10001"/>
        <dbReference type="ChEBI" id="CHEBI:15378"/>
        <dbReference type="ChEBI" id="CHEBI:16526"/>
        <dbReference type="ChEBI" id="CHEBI:33737"/>
        <dbReference type="ChEBI" id="CHEBI:33738"/>
        <dbReference type="ChEBI" id="CHEBI:35179"/>
        <dbReference type="ChEBI" id="CHEBI:57287"/>
        <dbReference type="ChEBI" id="CHEBI:58342"/>
        <dbReference type="EC" id="1.2.7.11"/>
    </reaction>
</comment>
<comment type="cofactor">
    <cofactor evidence="3">
        <name>[4Fe-4S] cluster</name>
        <dbReference type="ChEBI" id="CHEBI:49883"/>
    </cofactor>
</comment>
<evidence type="ECO:0000313" key="15">
    <source>
        <dbReference type="EMBL" id="HGI86959.1"/>
    </source>
</evidence>
<dbReference type="GO" id="GO:0030976">
    <property type="term" value="F:thiamine pyrophosphate binding"/>
    <property type="evidence" value="ECO:0007669"/>
    <property type="project" value="InterPro"/>
</dbReference>
<accession>A0A7C4BB18</accession>
<evidence type="ECO:0000259" key="14">
    <source>
        <dbReference type="Pfam" id="PF12367"/>
    </source>
</evidence>
<dbReference type="Gene3D" id="3.40.50.970">
    <property type="match status" value="1"/>
</dbReference>
<dbReference type="InterPro" id="IPR029061">
    <property type="entry name" value="THDP-binding"/>
</dbReference>
<evidence type="ECO:0000256" key="2">
    <source>
        <dbReference type="ARBA" id="ARBA00001964"/>
    </source>
</evidence>
<sequence length="313" mass="34565">MERRHEYKTSLWVDWCPGCGNFGILTAVIKAFEELGLDPSKTVIVSGIGCSGKIAHFVNVNGVHALHGRAIPFAMGIKLANPNLTVIVHGGDGDLLGIGAGHFVALGRRNIDIVVVMHNNGVYGLTKGQASPTLPLGVKTKALARPNIQQAVNPVLLALSSGFTFVARGYAFNGVHLKELIKMAIKHRGAAFIDVLQPCITFNDVYTAEFYRKVVYELDEDPNWDPIVRKPDEAKEKLLKAIEKGLEWADRIPIGVFYVNEHVPTFEERLNKRAHRYPSTNPANSVIEVGGKPTLSQQEFEELFKEYIITVEK</sequence>
<name>A0A7C4BB18_9CREN</name>
<evidence type="ECO:0000259" key="13">
    <source>
        <dbReference type="Pfam" id="PF02775"/>
    </source>
</evidence>
<dbReference type="SUPFAM" id="SSF52518">
    <property type="entry name" value="Thiamin diphosphate-binding fold (THDP-binding)"/>
    <property type="match status" value="1"/>
</dbReference>
<evidence type="ECO:0000256" key="8">
    <source>
        <dbReference type="ARBA" id="ARBA00023002"/>
    </source>
</evidence>
<feature type="domain" description="Thiamine pyrophosphate enzyme TPP-binding" evidence="13">
    <location>
        <begin position="48"/>
        <end position="195"/>
    </location>
</feature>
<evidence type="ECO:0000256" key="3">
    <source>
        <dbReference type="ARBA" id="ARBA00001966"/>
    </source>
</evidence>
<evidence type="ECO:0000256" key="5">
    <source>
        <dbReference type="ARBA" id="ARBA00012691"/>
    </source>
</evidence>
<keyword evidence="10" id="KW-0411">Iron-sulfur</keyword>
<dbReference type="EMBL" id="DTFF01000010">
    <property type="protein sequence ID" value="HGI86959.1"/>
    <property type="molecule type" value="Genomic_DNA"/>
</dbReference>
<dbReference type="InterPro" id="IPR011766">
    <property type="entry name" value="TPP_enzyme_TPP-bd"/>
</dbReference>
<evidence type="ECO:0000256" key="1">
    <source>
        <dbReference type="ARBA" id="ARBA00001946"/>
    </source>
</evidence>
<dbReference type="EC" id="1.2.7.11" evidence="5"/>
<dbReference type="CDD" id="cd03375">
    <property type="entry name" value="TPP_OGFOR"/>
    <property type="match status" value="1"/>
</dbReference>
<dbReference type="PANTHER" id="PTHR48084:SF2">
    <property type="entry name" value="PYRUVATE FERREDOXIN_FLAVODOXIN OXIDOREDUCTASE, BETA SUBUNIT"/>
    <property type="match status" value="1"/>
</dbReference>
<dbReference type="Pfam" id="PF12367">
    <property type="entry name" value="PFO_beta_C"/>
    <property type="match status" value="1"/>
</dbReference>
<evidence type="ECO:0000256" key="11">
    <source>
        <dbReference type="ARBA" id="ARBA00023052"/>
    </source>
</evidence>
<dbReference type="GO" id="GO:0018491">
    <property type="term" value="F:2-oxobutyrate synthase activity"/>
    <property type="evidence" value="ECO:0007669"/>
    <property type="project" value="UniProtKB-ARBA"/>
</dbReference>
<dbReference type="GO" id="GO:0046872">
    <property type="term" value="F:metal ion binding"/>
    <property type="evidence" value="ECO:0007669"/>
    <property type="project" value="UniProtKB-KW"/>
</dbReference>
<evidence type="ECO:0000256" key="7">
    <source>
        <dbReference type="ARBA" id="ARBA00022842"/>
    </source>
</evidence>
<comment type="cofactor">
    <cofactor evidence="2">
        <name>thiamine diphosphate</name>
        <dbReference type="ChEBI" id="CHEBI:58937"/>
    </cofactor>
</comment>
<dbReference type="Pfam" id="PF02775">
    <property type="entry name" value="TPP_enzyme_C"/>
    <property type="match status" value="1"/>
</dbReference>
<dbReference type="InterPro" id="IPR032686">
    <property type="entry name" value="PFO_beta_C"/>
</dbReference>
<evidence type="ECO:0000256" key="6">
    <source>
        <dbReference type="ARBA" id="ARBA00022723"/>
    </source>
</evidence>
<organism evidence="15">
    <name type="scientific">Ignisphaera aggregans</name>
    <dbReference type="NCBI Taxonomy" id="334771"/>
    <lineage>
        <taxon>Archaea</taxon>
        <taxon>Thermoproteota</taxon>
        <taxon>Thermoprotei</taxon>
        <taxon>Desulfurococcales</taxon>
        <taxon>Desulfurococcaceae</taxon>
        <taxon>Ignisphaera</taxon>
    </lineage>
</organism>
<evidence type="ECO:0000256" key="12">
    <source>
        <dbReference type="ARBA" id="ARBA00048893"/>
    </source>
</evidence>
<keyword evidence="11" id="KW-0786">Thiamine pyrophosphate</keyword>
<dbReference type="NCBIfam" id="NF041171">
    <property type="entry name" value="Oxoac_fdxbeta_Archa"/>
    <property type="match status" value="1"/>
</dbReference>
<dbReference type="NCBIfam" id="TIGR02177">
    <property type="entry name" value="PorB_KorB"/>
    <property type="match status" value="1"/>
</dbReference>
<gene>
    <name evidence="15" type="ORF">ENV14_00960</name>
</gene>
<comment type="cofactor">
    <cofactor evidence="1">
        <name>Mg(2+)</name>
        <dbReference type="ChEBI" id="CHEBI:18420"/>
    </cofactor>
</comment>
<keyword evidence="6" id="KW-0479">Metal-binding</keyword>
<evidence type="ECO:0000256" key="4">
    <source>
        <dbReference type="ARBA" id="ARBA00011631"/>
    </source>
</evidence>
<feature type="domain" description="Pyruvate ferredoxin oxidoreductase beta subunit C-terminal" evidence="14">
    <location>
        <begin position="199"/>
        <end position="272"/>
    </location>
</feature>
<dbReference type="AlphaFoldDB" id="A0A7C4BB18"/>
<dbReference type="GO" id="GO:0019164">
    <property type="term" value="F:pyruvate synthase activity"/>
    <property type="evidence" value="ECO:0007669"/>
    <property type="project" value="UniProtKB-ARBA"/>
</dbReference>
<dbReference type="InterPro" id="IPR051457">
    <property type="entry name" value="2-oxoacid:Fd_oxidoreductase"/>
</dbReference>
<dbReference type="InterPro" id="IPR011896">
    <property type="entry name" value="OFOB"/>
</dbReference>
<dbReference type="InterPro" id="IPR053399">
    <property type="entry name" value="2-oxoacid:Fd_oxidored_beta"/>
</dbReference>
<keyword evidence="8" id="KW-0560">Oxidoreductase</keyword>
<comment type="subunit">
    <text evidence="4">Heterodimer composed of an alpha and a beta subunit.</text>
</comment>
<keyword evidence="9" id="KW-0408">Iron</keyword>
<proteinExistence type="predicted"/>